<accession>A0ABD1TCB2</accession>
<keyword evidence="5" id="KW-1185">Reference proteome</keyword>
<dbReference type="AlphaFoldDB" id="A0ABD1TCB2"/>
<dbReference type="Proteomes" id="UP001604277">
    <property type="component" value="Unassembled WGS sequence"/>
</dbReference>
<dbReference type="InterPro" id="IPR004274">
    <property type="entry name" value="FCP1_dom"/>
</dbReference>
<comment type="similarity">
    <text evidence="1">Belongs to the TIM50 family.</text>
</comment>
<dbReference type="GO" id="GO:0005744">
    <property type="term" value="C:TIM23 mitochondrial import inner membrane translocase complex"/>
    <property type="evidence" value="ECO:0007669"/>
    <property type="project" value="UniProtKB-UniRule"/>
</dbReference>
<dbReference type="InterPro" id="IPR050365">
    <property type="entry name" value="TIM50"/>
</dbReference>
<dbReference type="EMBL" id="JBFOLJ010000009">
    <property type="protein sequence ID" value="KAL2510355.1"/>
    <property type="molecule type" value="Genomic_DNA"/>
</dbReference>
<dbReference type="PANTHER" id="PTHR12210">
    <property type="entry name" value="DULLARD PROTEIN PHOSPHATASE"/>
    <property type="match status" value="1"/>
</dbReference>
<feature type="domain" description="FCP1 homology" evidence="3">
    <location>
        <begin position="241"/>
        <end position="322"/>
    </location>
</feature>
<sequence>MQTKKKVSGRNSREIANPRVSRQQKKLSENVQVQPKKVAELITSSARKKKVVDTLAKTIEKPVAGTDLDTKFRLADDDSNKCLGYDADHDFNNAFINNEGRDNVTAHCVAETIFSPAFHLTRNTGAEISSAADFFKFFQHGNQQLQECGKQNIQIDCHDLGGVGLSSEVSAIYLSMKSSNLECVDENNQDHISADVCLEDAEGEEFDDFDPYFFIKNLPDLSSVVPAFRPVLLPKQTRSCPSTTLVLDLDETLVHSTLEPCDDADFTFSVNFDQMEHTVHISQFLVVIWHSVIIIDNSPQAFGFQVDNGIPIESWFEDRSDTELLSLLPFLESLVRVQDVRPIIANKYNLRAKIAAAACPLNCSGGDPFDR</sequence>
<dbReference type="SUPFAM" id="SSF56784">
    <property type="entry name" value="HAD-like"/>
    <property type="match status" value="1"/>
</dbReference>
<gene>
    <name evidence="4" type="ORF">Fot_34002</name>
</gene>
<keyword evidence="1" id="KW-0813">Transport</keyword>
<comment type="subcellular location">
    <subcellularLocation>
        <location evidence="1">Mitochondrion inner membrane</location>
        <topology evidence="1">Single-pass membrane protein</topology>
    </subcellularLocation>
</comment>
<dbReference type="Gene3D" id="3.40.50.1000">
    <property type="entry name" value="HAD superfamily/HAD-like"/>
    <property type="match status" value="2"/>
</dbReference>
<keyword evidence="1" id="KW-0496">Mitochondrion</keyword>
<organism evidence="4 5">
    <name type="scientific">Forsythia ovata</name>
    <dbReference type="NCBI Taxonomy" id="205694"/>
    <lineage>
        <taxon>Eukaryota</taxon>
        <taxon>Viridiplantae</taxon>
        <taxon>Streptophyta</taxon>
        <taxon>Embryophyta</taxon>
        <taxon>Tracheophyta</taxon>
        <taxon>Spermatophyta</taxon>
        <taxon>Magnoliopsida</taxon>
        <taxon>eudicotyledons</taxon>
        <taxon>Gunneridae</taxon>
        <taxon>Pentapetalae</taxon>
        <taxon>asterids</taxon>
        <taxon>lamiids</taxon>
        <taxon>Lamiales</taxon>
        <taxon>Oleaceae</taxon>
        <taxon>Forsythieae</taxon>
        <taxon>Forsythia</taxon>
    </lineage>
</organism>
<dbReference type="InterPro" id="IPR036412">
    <property type="entry name" value="HAD-like_sf"/>
</dbReference>
<dbReference type="Pfam" id="PF03031">
    <property type="entry name" value="NIF"/>
    <property type="match status" value="2"/>
</dbReference>
<evidence type="ECO:0000256" key="2">
    <source>
        <dbReference type="SAM" id="MobiDB-lite"/>
    </source>
</evidence>
<evidence type="ECO:0000259" key="3">
    <source>
        <dbReference type="SMART" id="SM00577"/>
    </source>
</evidence>
<comment type="subunit">
    <text evidence="1">Component of the TIM23 complex.</text>
</comment>
<reference evidence="5" key="1">
    <citation type="submission" date="2024-07" db="EMBL/GenBank/DDBJ databases">
        <title>Two chromosome-level genome assemblies of Korean endemic species Abeliophyllum distichum and Forsythia ovata (Oleaceae).</title>
        <authorList>
            <person name="Jang H."/>
        </authorList>
    </citation>
    <scope>NUCLEOTIDE SEQUENCE [LARGE SCALE GENOMIC DNA]</scope>
</reference>
<evidence type="ECO:0000256" key="1">
    <source>
        <dbReference type="RuleBase" id="RU365079"/>
    </source>
</evidence>
<proteinExistence type="inferred from homology"/>
<comment type="caution">
    <text evidence="4">The sequence shown here is derived from an EMBL/GenBank/DDBJ whole genome shotgun (WGS) entry which is preliminary data.</text>
</comment>
<keyword evidence="1" id="KW-0811">Translocation</keyword>
<keyword evidence="1" id="KW-0809">Transit peptide</keyword>
<dbReference type="GO" id="GO:0015031">
    <property type="term" value="P:protein transport"/>
    <property type="evidence" value="ECO:0007669"/>
    <property type="project" value="UniProtKB-KW"/>
</dbReference>
<evidence type="ECO:0000313" key="5">
    <source>
        <dbReference type="Proteomes" id="UP001604277"/>
    </source>
</evidence>
<name>A0ABD1TCB2_9LAMI</name>
<dbReference type="SMART" id="SM00577">
    <property type="entry name" value="CPDc"/>
    <property type="match status" value="1"/>
</dbReference>
<evidence type="ECO:0000313" key="4">
    <source>
        <dbReference type="EMBL" id="KAL2510355.1"/>
    </source>
</evidence>
<comment type="function">
    <text evidence="1">Essential component of the TIM23 complex, a complex that mediates the translocation of transit peptide-containing proteins across the mitochondrial inner membrane.</text>
</comment>
<protein>
    <recommendedName>
        <fullName evidence="1">Mitochondrial import inner membrane translocase subunit TIM50</fullName>
    </recommendedName>
</protein>
<dbReference type="InterPro" id="IPR023214">
    <property type="entry name" value="HAD_sf"/>
</dbReference>
<keyword evidence="1" id="KW-0653">Protein transport</keyword>
<feature type="region of interest" description="Disordered" evidence="2">
    <location>
        <begin position="1"/>
        <end position="32"/>
    </location>
</feature>